<feature type="non-terminal residue" evidence="2">
    <location>
        <position position="1"/>
    </location>
</feature>
<gene>
    <name evidence="2" type="ORF">AVDCRST_MAG40-83</name>
</gene>
<evidence type="ECO:0000313" key="2">
    <source>
        <dbReference type="EMBL" id="CAA9296710.1"/>
    </source>
</evidence>
<evidence type="ECO:0000256" key="1">
    <source>
        <dbReference type="SAM" id="MobiDB-lite"/>
    </source>
</evidence>
<proteinExistence type="predicted"/>
<reference evidence="2" key="1">
    <citation type="submission" date="2020-02" db="EMBL/GenBank/DDBJ databases">
        <authorList>
            <person name="Meier V. D."/>
        </authorList>
    </citation>
    <scope>NUCLEOTIDE SEQUENCE</scope>
    <source>
        <strain evidence="2">AVDCRST_MAG40</strain>
    </source>
</reference>
<organism evidence="2">
    <name type="scientific">uncultured Gemmatimonadaceae bacterium</name>
    <dbReference type="NCBI Taxonomy" id="246130"/>
    <lineage>
        <taxon>Bacteria</taxon>
        <taxon>Pseudomonadati</taxon>
        <taxon>Gemmatimonadota</taxon>
        <taxon>Gemmatimonadia</taxon>
        <taxon>Gemmatimonadales</taxon>
        <taxon>Gemmatimonadaceae</taxon>
        <taxon>environmental samples</taxon>
    </lineage>
</organism>
<dbReference type="EMBL" id="CADCTX010000026">
    <property type="protein sequence ID" value="CAA9296710.1"/>
    <property type="molecule type" value="Genomic_DNA"/>
</dbReference>
<feature type="region of interest" description="Disordered" evidence="1">
    <location>
        <begin position="1"/>
        <end position="62"/>
    </location>
</feature>
<dbReference type="AlphaFoldDB" id="A0A6J4K605"/>
<feature type="non-terminal residue" evidence="2">
    <location>
        <position position="62"/>
    </location>
</feature>
<sequence length="62" mass="6954">RPTSRRARRGRAGDERGARVRAERRVRGRRPVEPRPAGRGTGGGLHPRPPADPRARRRWGAV</sequence>
<feature type="compositionally biased region" description="Basic residues" evidence="1">
    <location>
        <begin position="1"/>
        <end position="10"/>
    </location>
</feature>
<accession>A0A6J4K605</accession>
<name>A0A6J4K605_9BACT</name>
<feature type="compositionally biased region" description="Basic and acidic residues" evidence="1">
    <location>
        <begin position="11"/>
        <end position="33"/>
    </location>
</feature>
<protein>
    <submittedName>
        <fullName evidence="2">Uncharacterized protein</fullName>
    </submittedName>
</protein>